<protein>
    <submittedName>
        <fullName evidence="11">Cytochrome P450 81D1</fullName>
    </submittedName>
</protein>
<dbReference type="EMBL" id="JBBWWR010000012">
    <property type="protein sequence ID" value="KAK8959377.1"/>
    <property type="molecule type" value="Genomic_DNA"/>
</dbReference>
<keyword evidence="9" id="KW-0472">Membrane</keyword>
<dbReference type="InterPro" id="IPR050651">
    <property type="entry name" value="Plant_Cytochrome_P450_Monoox"/>
</dbReference>
<keyword evidence="3 10" id="KW-0349">Heme</keyword>
<dbReference type="InterPro" id="IPR036396">
    <property type="entry name" value="Cyt_P450_sf"/>
</dbReference>
<dbReference type="SUPFAM" id="SSF48264">
    <property type="entry name" value="Cytochrome P450"/>
    <property type="match status" value="1"/>
</dbReference>
<evidence type="ECO:0000256" key="3">
    <source>
        <dbReference type="ARBA" id="ARBA00022617"/>
    </source>
</evidence>
<evidence type="ECO:0000313" key="11">
    <source>
        <dbReference type="EMBL" id="KAK8959377.1"/>
    </source>
</evidence>
<comment type="caution">
    <text evidence="11">The sequence shown here is derived from an EMBL/GenBank/DDBJ whole genome shotgun (WGS) entry which is preliminary data.</text>
</comment>
<keyword evidence="8 10" id="KW-0408">Iron</keyword>
<evidence type="ECO:0000256" key="10">
    <source>
        <dbReference type="RuleBase" id="RU000461"/>
    </source>
</evidence>
<evidence type="ECO:0000256" key="7">
    <source>
        <dbReference type="ARBA" id="ARBA00023002"/>
    </source>
</evidence>
<reference evidence="11 12" key="1">
    <citation type="journal article" date="2022" name="Nat. Plants">
        <title>Genomes of leafy and leafless Platanthera orchids illuminate the evolution of mycoheterotrophy.</title>
        <authorList>
            <person name="Li M.H."/>
            <person name="Liu K.W."/>
            <person name="Li Z."/>
            <person name="Lu H.C."/>
            <person name="Ye Q.L."/>
            <person name="Zhang D."/>
            <person name="Wang J.Y."/>
            <person name="Li Y.F."/>
            <person name="Zhong Z.M."/>
            <person name="Liu X."/>
            <person name="Yu X."/>
            <person name="Liu D.K."/>
            <person name="Tu X.D."/>
            <person name="Liu B."/>
            <person name="Hao Y."/>
            <person name="Liao X.Y."/>
            <person name="Jiang Y.T."/>
            <person name="Sun W.H."/>
            <person name="Chen J."/>
            <person name="Chen Y.Q."/>
            <person name="Ai Y."/>
            <person name="Zhai J.W."/>
            <person name="Wu S.S."/>
            <person name="Zhou Z."/>
            <person name="Hsiao Y.Y."/>
            <person name="Wu W.L."/>
            <person name="Chen Y.Y."/>
            <person name="Lin Y.F."/>
            <person name="Hsu J.L."/>
            <person name="Li C.Y."/>
            <person name="Wang Z.W."/>
            <person name="Zhao X."/>
            <person name="Zhong W.Y."/>
            <person name="Ma X.K."/>
            <person name="Ma L."/>
            <person name="Huang J."/>
            <person name="Chen G.Z."/>
            <person name="Huang M.Z."/>
            <person name="Huang L."/>
            <person name="Peng D.H."/>
            <person name="Luo Y.B."/>
            <person name="Zou S.Q."/>
            <person name="Chen S.P."/>
            <person name="Lan S."/>
            <person name="Tsai W.C."/>
            <person name="Van de Peer Y."/>
            <person name="Liu Z.J."/>
        </authorList>
    </citation>
    <scope>NUCLEOTIDE SEQUENCE [LARGE SCALE GENOMIC DNA]</scope>
    <source>
        <strain evidence="11">Lor288</strain>
    </source>
</reference>
<dbReference type="Gene3D" id="1.10.630.10">
    <property type="entry name" value="Cytochrome P450"/>
    <property type="match status" value="2"/>
</dbReference>
<dbReference type="PROSITE" id="PS00086">
    <property type="entry name" value="CYTOCHROME_P450"/>
    <property type="match status" value="1"/>
</dbReference>
<dbReference type="PANTHER" id="PTHR47947:SF62">
    <property type="entry name" value="CYTOCHROME P450, FAMILY 81, SUBFAMILY D, POLYPEPTIDE 5"/>
    <property type="match status" value="1"/>
</dbReference>
<comment type="subcellular location">
    <subcellularLocation>
        <location evidence="1">Membrane</location>
        <topology evidence="1">Single-pass membrane protein</topology>
    </subcellularLocation>
</comment>
<comment type="similarity">
    <text evidence="2 10">Belongs to the cytochrome P450 family.</text>
</comment>
<evidence type="ECO:0000256" key="4">
    <source>
        <dbReference type="ARBA" id="ARBA00022692"/>
    </source>
</evidence>
<proteinExistence type="inferred from homology"/>
<keyword evidence="12" id="KW-1185">Reference proteome</keyword>
<dbReference type="PRINTS" id="PR00463">
    <property type="entry name" value="EP450I"/>
</dbReference>
<keyword evidence="7 10" id="KW-0560">Oxidoreductase</keyword>
<keyword evidence="5 10" id="KW-0479">Metal-binding</keyword>
<gene>
    <name evidence="11" type="primary">CYP81D1</name>
    <name evidence="11" type="ORF">KSP40_PGU009020</name>
</gene>
<keyword evidence="10" id="KW-0503">Monooxygenase</keyword>
<organism evidence="11 12">
    <name type="scientific">Platanthera guangdongensis</name>
    <dbReference type="NCBI Taxonomy" id="2320717"/>
    <lineage>
        <taxon>Eukaryota</taxon>
        <taxon>Viridiplantae</taxon>
        <taxon>Streptophyta</taxon>
        <taxon>Embryophyta</taxon>
        <taxon>Tracheophyta</taxon>
        <taxon>Spermatophyta</taxon>
        <taxon>Magnoliopsida</taxon>
        <taxon>Liliopsida</taxon>
        <taxon>Asparagales</taxon>
        <taxon>Orchidaceae</taxon>
        <taxon>Orchidoideae</taxon>
        <taxon>Orchideae</taxon>
        <taxon>Orchidinae</taxon>
        <taxon>Platanthera</taxon>
    </lineage>
</organism>
<accession>A0ABR2M628</accession>
<dbReference type="InterPro" id="IPR001128">
    <property type="entry name" value="Cyt_P450"/>
</dbReference>
<dbReference type="Proteomes" id="UP001412067">
    <property type="component" value="Unassembled WGS sequence"/>
</dbReference>
<dbReference type="Pfam" id="PF00067">
    <property type="entry name" value="p450"/>
    <property type="match status" value="2"/>
</dbReference>
<dbReference type="PANTHER" id="PTHR47947">
    <property type="entry name" value="CYTOCHROME P450 82C3-RELATED"/>
    <property type="match status" value="1"/>
</dbReference>
<evidence type="ECO:0000256" key="2">
    <source>
        <dbReference type="ARBA" id="ARBA00010617"/>
    </source>
</evidence>
<evidence type="ECO:0000256" key="8">
    <source>
        <dbReference type="ARBA" id="ARBA00023004"/>
    </source>
</evidence>
<name>A0ABR2M628_9ASPA</name>
<sequence length="471" mass="53027">MSTQLDLLQLPPSPPHGLPIVGHLHLLYLPLHRCLSRLASLHDAPVLLLRLGSRPTAVISSHAAAEECFTKHDLTFANRPSLPSSKRLTYNFTTMVAAPYGPHWRNLRRIAAEELFSFSRLNSASPFVFNEDVRRLIERLGSGGGAGLFRNKVDVRAALEELALNAVMRLTVGRRCEGEGEGRRLRWLVKEGFELARESSVGDLLPFLRWVGNGGRERRMVRLENEADQLFQMLVEERRRWDKLGRTPLKEEEEEDVKEEEDSQRRRRRTIVDRMLELQAINPGSVSYTDDIIKGLILVLEKARSEIEAQVNGQRLIDDSDLGNLPYLQCILRETLRLYPVAPLLLPHESSGDCTVAGFHIPRGTMLLVNAYHIQRDPALWEEAASFKPERFMETAAVGRGSMMAFGMGRRRCPGEGVAMRLMGLALGAMVQCLEWRRVGLEEVDMEEGAGMTMPKATPLEALCMPRGILP</sequence>
<evidence type="ECO:0000256" key="6">
    <source>
        <dbReference type="ARBA" id="ARBA00022989"/>
    </source>
</evidence>
<evidence type="ECO:0000313" key="12">
    <source>
        <dbReference type="Proteomes" id="UP001412067"/>
    </source>
</evidence>
<keyword evidence="6" id="KW-1133">Transmembrane helix</keyword>
<keyword evidence="4" id="KW-0812">Transmembrane</keyword>
<evidence type="ECO:0000256" key="9">
    <source>
        <dbReference type="ARBA" id="ARBA00023136"/>
    </source>
</evidence>
<dbReference type="InterPro" id="IPR017972">
    <property type="entry name" value="Cyt_P450_CS"/>
</dbReference>
<evidence type="ECO:0000256" key="1">
    <source>
        <dbReference type="ARBA" id="ARBA00004167"/>
    </source>
</evidence>
<dbReference type="InterPro" id="IPR002401">
    <property type="entry name" value="Cyt_P450_E_grp-I"/>
</dbReference>
<evidence type="ECO:0000256" key="5">
    <source>
        <dbReference type="ARBA" id="ARBA00022723"/>
    </source>
</evidence>